<evidence type="ECO:0000256" key="1">
    <source>
        <dbReference type="SAM" id="MobiDB-lite"/>
    </source>
</evidence>
<evidence type="ECO:0000313" key="3">
    <source>
        <dbReference type="EMBL" id="SDB90638.1"/>
    </source>
</evidence>
<feature type="region of interest" description="Disordered" evidence="1">
    <location>
        <begin position="32"/>
        <end position="148"/>
    </location>
</feature>
<gene>
    <name evidence="3" type="ORF">GA0111570_107136</name>
</gene>
<feature type="compositionally biased region" description="Low complexity" evidence="1">
    <location>
        <begin position="77"/>
        <end position="146"/>
    </location>
</feature>
<protein>
    <submittedName>
        <fullName evidence="3">FMN-binding domain-containing protein</fullName>
    </submittedName>
</protein>
<dbReference type="RefSeq" id="WP_092611349.1">
    <property type="nucleotide sequence ID" value="NZ_FMYF01000007.1"/>
</dbReference>
<feature type="domain" description="FMN-binding" evidence="2">
    <location>
        <begin position="143"/>
        <end position="224"/>
    </location>
</feature>
<dbReference type="GO" id="GO:0016020">
    <property type="term" value="C:membrane"/>
    <property type="evidence" value="ECO:0007669"/>
    <property type="project" value="InterPro"/>
</dbReference>
<dbReference type="AlphaFoldDB" id="A0A1G6H963"/>
<evidence type="ECO:0000259" key="2">
    <source>
        <dbReference type="SMART" id="SM00900"/>
    </source>
</evidence>
<reference evidence="3 4" key="1">
    <citation type="submission" date="2016-06" db="EMBL/GenBank/DDBJ databases">
        <authorList>
            <person name="Olsen C.W."/>
            <person name="Carey S."/>
            <person name="Hinshaw L."/>
            <person name="Karasin A.I."/>
        </authorList>
    </citation>
    <scope>NUCLEOTIDE SEQUENCE [LARGE SCALE GENOMIC DNA]</scope>
    <source>
        <strain evidence="3 4">LZ-22</strain>
    </source>
</reference>
<dbReference type="OrthoDB" id="3734279at2"/>
<dbReference type="SMART" id="SM00900">
    <property type="entry name" value="FMN_bind"/>
    <property type="match status" value="1"/>
</dbReference>
<dbReference type="Pfam" id="PF04205">
    <property type="entry name" value="FMN_bind"/>
    <property type="match status" value="1"/>
</dbReference>
<name>A0A1G6H963_9ACTN</name>
<dbReference type="STRING" id="1577474.GA0111570_107136"/>
<dbReference type="EMBL" id="FMYF01000007">
    <property type="protein sequence ID" value="SDB90638.1"/>
    <property type="molecule type" value="Genomic_DNA"/>
</dbReference>
<keyword evidence="4" id="KW-1185">Reference proteome</keyword>
<dbReference type="GO" id="GO:0010181">
    <property type="term" value="F:FMN binding"/>
    <property type="evidence" value="ECO:0007669"/>
    <property type="project" value="InterPro"/>
</dbReference>
<feature type="compositionally biased region" description="Polar residues" evidence="1">
    <location>
        <begin position="32"/>
        <end position="42"/>
    </location>
</feature>
<accession>A0A1G6H963</accession>
<organism evidence="3 4">
    <name type="scientific">Raineyella antarctica</name>
    <dbReference type="NCBI Taxonomy" id="1577474"/>
    <lineage>
        <taxon>Bacteria</taxon>
        <taxon>Bacillati</taxon>
        <taxon>Actinomycetota</taxon>
        <taxon>Actinomycetes</taxon>
        <taxon>Propionibacteriales</taxon>
        <taxon>Propionibacteriaceae</taxon>
        <taxon>Raineyella</taxon>
    </lineage>
</organism>
<dbReference type="Proteomes" id="UP000199086">
    <property type="component" value="Unassembled WGS sequence"/>
</dbReference>
<dbReference type="InterPro" id="IPR007329">
    <property type="entry name" value="FMN-bd"/>
</dbReference>
<proteinExistence type="predicted"/>
<sequence>MKKAVTTVLVTGATIAGVAGVLVLNPRTPSLTAGTGTGTQVSPDRAQLRGASGAGQARPALPNSGSDPEGESEEHGSTSSGSTGSGSVSSGSSSSGSSSSGSSGSGSSSSGSSASGSASSGSGSGSSSSGSTSTSTKTYTGSSYSSPYGPMQVSISVAGGKISDIQWQQVPMNDGHSARINSYAAPLLVQQALAAQSATVDGVSGASYTTEGFRMSLQSAIQKAGL</sequence>
<evidence type="ECO:0000313" key="4">
    <source>
        <dbReference type="Proteomes" id="UP000199086"/>
    </source>
</evidence>
<dbReference type="Gene3D" id="3.90.1010.20">
    <property type="match status" value="1"/>
</dbReference>